<gene>
    <name evidence="1" type="ORF">M9H77_34839</name>
</gene>
<sequence length="162" mass="17899">MELTIPFAVGFLGAMENIPDRSGMYRERGLRVKRLTRHSLTCQRTPSPAPPIMQGPLTTSELSISQLPVSVALEMDPLAPNMGPLVWRPPPGDSRDLRRDSLPTSHLSSRSSSTNLTTLETMCMGSDLLHDQDKDGMGVKCERLIKGFFGRDSCKEQEPAMD</sequence>
<name>A0ACB9ZN70_CATRO</name>
<comment type="caution">
    <text evidence="1">The sequence shown here is derived from an EMBL/GenBank/DDBJ whole genome shotgun (WGS) entry which is preliminary data.</text>
</comment>
<keyword evidence="2" id="KW-1185">Reference proteome</keyword>
<protein>
    <submittedName>
        <fullName evidence="1">Uncharacterized protein</fullName>
    </submittedName>
</protein>
<dbReference type="EMBL" id="CM044708">
    <property type="protein sequence ID" value="KAI5648834.1"/>
    <property type="molecule type" value="Genomic_DNA"/>
</dbReference>
<dbReference type="Proteomes" id="UP001060085">
    <property type="component" value="Linkage Group LG08"/>
</dbReference>
<organism evidence="1 2">
    <name type="scientific">Catharanthus roseus</name>
    <name type="common">Madagascar periwinkle</name>
    <name type="synonym">Vinca rosea</name>
    <dbReference type="NCBI Taxonomy" id="4058"/>
    <lineage>
        <taxon>Eukaryota</taxon>
        <taxon>Viridiplantae</taxon>
        <taxon>Streptophyta</taxon>
        <taxon>Embryophyta</taxon>
        <taxon>Tracheophyta</taxon>
        <taxon>Spermatophyta</taxon>
        <taxon>Magnoliopsida</taxon>
        <taxon>eudicotyledons</taxon>
        <taxon>Gunneridae</taxon>
        <taxon>Pentapetalae</taxon>
        <taxon>asterids</taxon>
        <taxon>lamiids</taxon>
        <taxon>Gentianales</taxon>
        <taxon>Apocynaceae</taxon>
        <taxon>Rauvolfioideae</taxon>
        <taxon>Vinceae</taxon>
        <taxon>Catharanthinae</taxon>
        <taxon>Catharanthus</taxon>
    </lineage>
</organism>
<proteinExistence type="predicted"/>
<evidence type="ECO:0000313" key="1">
    <source>
        <dbReference type="EMBL" id="KAI5648834.1"/>
    </source>
</evidence>
<evidence type="ECO:0000313" key="2">
    <source>
        <dbReference type="Proteomes" id="UP001060085"/>
    </source>
</evidence>
<reference evidence="2" key="1">
    <citation type="journal article" date="2023" name="Nat. Plants">
        <title>Single-cell RNA sequencing provides a high-resolution roadmap for understanding the multicellular compartmentation of specialized metabolism.</title>
        <authorList>
            <person name="Sun S."/>
            <person name="Shen X."/>
            <person name="Li Y."/>
            <person name="Li Y."/>
            <person name="Wang S."/>
            <person name="Li R."/>
            <person name="Zhang H."/>
            <person name="Shen G."/>
            <person name="Guo B."/>
            <person name="Wei J."/>
            <person name="Xu J."/>
            <person name="St-Pierre B."/>
            <person name="Chen S."/>
            <person name="Sun C."/>
        </authorList>
    </citation>
    <scope>NUCLEOTIDE SEQUENCE [LARGE SCALE GENOMIC DNA]</scope>
</reference>
<accession>A0ACB9ZN70</accession>